<feature type="transmembrane region" description="Helical" evidence="10">
    <location>
        <begin position="362"/>
        <end position="385"/>
    </location>
</feature>
<dbReference type="PRINTS" id="PR01806">
    <property type="entry name" value="VIRFACTRMVIN"/>
</dbReference>
<feature type="transmembrane region" description="Helical" evidence="10">
    <location>
        <begin position="12"/>
        <end position="31"/>
    </location>
</feature>
<dbReference type="CDD" id="cd13123">
    <property type="entry name" value="MATE_MurJ_like"/>
    <property type="match status" value="1"/>
</dbReference>
<comment type="function">
    <text evidence="8 10 11">Involved in peptidoglycan biosynthesis. Transports lipid-linked peptidoglycan precursors from the inner to the outer leaflet of the cytoplasmic membrane.</text>
</comment>
<dbReference type="EMBL" id="VWSJ01000025">
    <property type="protein sequence ID" value="MSN96795.1"/>
    <property type="molecule type" value="Genomic_DNA"/>
</dbReference>
<dbReference type="GO" id="GO:0071555">
    <property type="term" value="P:cell wall organization"/>
    <property type="evidence" value="ECO:0007669"/>
    <property type="project" value="UniProtKB-UniRule"/>
</dbReference>
<dbReference type="NCBIfam" id="TIGR01695">
    <property type="entry name" value="murJ_mviN"/>
    <property type="match status" value="1"/>
</dbReference>
<evidence type="ECO:0000256" key="11">
    <source>
        <dbReference type="PIRNR" id="PIRNR002869"/>
    </source>
</evidence>
<dbReference type="PANTHER" id="PTHR47019">
    <property type="entry name" value="LIPID II FLIPPASE MURJ"/>
    <property type="match status" value="1"/>
</dbReference>
<evidence type="ECO:0000256" key="10">
    <source>
        <dbReference type="HAMAP-Rule" id="MF_02078"/>
    </source>
</evidence>
<feature type="transmembrane region" description="Helical" evidence="10">
    <location>
        <begin position="282"/>
        <end position="302"/>
    </location>
</feature>
<evidence type="ECO:0000256" key="6">
    <source>
        <dbReference type="ARBA" id="ARBA00022989"/>
    </source>
</evidence>
<dbReference type="Pfam" id="PF03023">
    <property type="entry name" value="MurJ"/>
    <property type="match status" value="1"/>
</dbReference>
<evidence type="ECO:0000256" key="8">
    <source>
        <dbReference type="ARBA" id="ARBA00060041"/>
    </source>
</evidence>
<comment type="subcellular location">
    <subcellularLocation>
        <location evidence="1 10">Cell membrane</location>
        <topology evidence="1 10">Multi-pass membrane protein</topology>
    </subcellularLocation>
</comment>
<organism evidence="12 13">
    <name type="scientific">Campylobacter portucalensis</name>
    <dbReference type="NCBI Taxonomy" id="2608384"/>
    <lineage>
        <taxon>Bacteria</taxon>
        <taxon>Pseudomonadati</taxon>
        <taxon>Campylobacterota</taxon>
        <taxon>Epsilonproteobacteria</taxon>
        <taxon>Campylobacterales</taxon>
        <taxon>Campylobacteraceae</taxon>
        <taxon>Campylobacter</taxon>
    </lineage>
</organism>
<evidence type="ECO:0000256" key="4">
    <source>
        <dbReference type="ARBA" id="ARBA00022960"/>
    </source>
</evidence>
<gene>
    <name evidence="10 12" type="primary">murJ</name>
    <name evidence="12" type="ORF">F1B92_06405</name>
</gene>
<keyword evidence="4 10" id="KW-0133">Cell shape</keyword>
<comment type="pathway">
    <text evidence="10">Cell wall biogenesis; peptidoglycan biosynthesis.</text>
</comment>
<keyword evidence="7 10" id="KW-0472">Membrane</keyword>
<feature type="transmembrane region" description="Helical" evidence="10">
    <location>
        <begin position="130"/>
        <end position="153"/>
    </location>
</feature>
<keyword evidence="10 11" id="KW-0813">Transport</keyword>
<keyword evidence="3 10" id="KW-0812">Transmembrane</keyword>
<evidence type="ECO:0000256" key="3">
    <source>
        <dbReference type="ARBA" id="ARBA00022692"/>
    </source>
</evidence>
<name>A0A6L5WLB2_9BACT</name>
<dbReference type="PANTHER" id="PTHR47019:SF1">
    <property type="entry name" value="LIPID II FLIPPASE MURJ"/>
    <property type="match status" value="1"/>
</dbReference>
<evidence type="ECO:0000256" key="7">
    <source>
        <dbReference type="ARBA" id="ARBA00023136"/>
    </source>
</evidence>
<feature type="transmembrane region" description="Helical" evidence="10">
    <location>
        <begin position="418"/>
        <end position="436"/>
    </location>
</feature>
<evidence type="ECO:0000256" key="9">
    <source>
        <dbReference type="ARBA" id="ARBA00061532"/>
    </source>
</evidence>
<keyword evidence="6 10" id="KW-1133">Transmembrane helix</keyword>
<reference evidence="12 13" key="2">
    <citation type="submission" date="2020-03" db="EMBL/GenBank/DDBJ databases">
        <title>Campylobacter portucalensis sp. nov., a new species of Campylobacter isolated from the reproductive tract of bulls.</title>
        <authorList>
            <person name="Silva M.F."/>
            <person name="Pereira G."/>
            <person name="Carneiro C."/>
            <person name="Hemphill A."/>
            <person name="Mateus L."/>
            <person name="Lopes-Da-Costa L."/>
            <person name="Silva E."/>
        </authorList>
    </citation>
    <scope>NUCLEOTIDE SEQUENCE [LARGE SCALE GENOMIC DNA]</scope>
    <source>
        <strain evidence="12 13">FMV-PI01</strain>
    </source>
</reference>
<dbReference type="PIRSF" id="PIRSF002869">
    <property type="entry name" value="MviN"/>
    <property type="match status" value="1"/>
</dbReference>
<accession>A0A6L5WLB2</accession>
<protein>
    <recommendedName>
        <fullName evidence="10">Probable lipid II flippase MurJ</fullName>
    </recommendedName>
</protein>
<evidence type="ECO:0000256" key="5">
    <source>
        <dbReference type="ARBA" id="ARBA00022984"/>
    </source>
</evidence>
<sequence length="479" mass="53908">MHLTTKNKANKFKLFKGFFTNSIGILVSRILGFLRDILTASSLGAGVWSDIFFIAFKMPNLFRRLFGEGAFTQAFLPGFVNARKKGLFCASVLIKFFIFIMFLTLLVNLLTPLFTKFLAIGFNKETIDMAIPYVRINFWYLSFIFLVTLFASLLQYKGHFATTAFSTALLNISMIISLILAKNKPDETVVLYLSIGVVIGGFLQFLVHLIALKKTKMLKILKFGFIGLKKGRKAQTKGFYKNFFHGVVGSSAAQIGSFIDTWFASFLTFGSISYLYYANRIFQLPLALFAIALSTALFPKIAKSLNQKNDKVALNMLSKAFHLLFALLIFSTIGGIILSKEIIWLLFERGAFTRADTINSSLVLAMYMIGLLPFGLAKIFSLWLYSKNKQNIAAKITIQSLIINIISCAIFVKPFGAAGLALASSIGGFYLFFMTLKEFGFKKFLDIISFKKIFVILIICMIEIVLLLIFKEFMNDYLR</sequence>
<proteinExistence type="inferred from homology"/>
<comment type="similarity">
    <text evidence="9 10 11">Belongs to the MurJ/MviN family.</text>
</comment>
<evidence type="ECO:0000313" key="12">
    <source>
        <dbReference type="EMBL" id="MSN96795.1"/>
    </source>
</evidence>
<keyword evidence="13" id="KW-1185">Reference proteome</keyword>
<dbReference type="UniPathway" id="UPA00219"/>
<evidence type="ECO:0000313" key="13">
    <source>
        <dbReference type="Proteomes" id="UP000476338"/>
    </source>
</evidence>
<dbReference type="AlphaFoldDB" id="A0A6L5WLB2"/>
<keyword evidence="10 11" id="KW-0961">Cell wall biogenesis/degradation</keyword>
<keyword evidence="2 10" id="KW-1003">Cell membrane</keyword>
<dbReference type="Proteomes" id="UP000476338">
    <property type="component" value="Unassembled WGS sequence"/>
</dbReference>
<dbReference type="HAMAP" id="MF_02078">
    <property type="entry name" value="MurJ_MviN"/>
    <property type="match status" value="1"/>
</dbReference>
<evidence type="ECO:0000256" key="2">
    <source>
        <dbReference type="ARBA" id="ARBA00022475"/>
    </source>
</evidence>
<dbReference type="InterPro" id="IPR051050">
    <property type="entry name" value="Lipid_II_flippase_MurJ/MviN"/>
</dbReference>
<feature type="transmembrane region" description="Helical" evidence="10">
    <location>
        <begin position="160"/>
        <end position="180"/>
    </location>
</feature>
<reference evidence="12 13" key="1">
    <citation type="submission" date="2019-09" db="EMBL/GenBank/DDBJ databases">
        <authorList>
            <person name="Silva M."/>
            <person name="Pereira G."/>
            <person name="Lopes-Da-Costa L."/>
            <person name="Silva E."/>
        </authorList>
    </citation>
    <scope>NUCLEOTIDE SEQUENCE [LARGE SCALE GENOMIC DNA]</scope>
    <source>
        <strain evidence="12 13">FMV-PI01</strain>
    </source>
</reference>
<feature type="transmembrane region" description="Helical" evidence="10">
    <location>
        <begin position="87"/>
        <end position="110"/>
    </location>
</feature>
<dbReference type="GO" id="GO:0008360">
    <property type="term" value="P:regulation of cell shape"/>
    <property type="evidence" value="ECO:0007669"/>
    <property type="project" value="UniProtKB-UniRule"/>
</dbReference>
<feature type="transmembrane region" description="Helical" evidence="10">
    <location>
        <begin position="37"/>
        <end position="56"/>
    </location>
</feature>
<dbReference type="GO" id="GO:0005886">
    <property type="term" value="C:plasma membrane"/>
    <property type="evidence" value="ECO:0007669"/>
    <property type="project" value="UniProtKB-SubCell"/>
</dbReference>
<dbReference type="InterPro" id="IPR004268">
    <property type="entry name" value="MurJ"/>
</dbReference>
<dbReference type="GO" id="GO:0009252">
    <property type="term" value="P:peptidoglycan biosynthetic process"/>
    <property type="evidence" value="ECO:0007669"/>
    <property type="project" value="UniProtKB-UniRule"/>
</dbReference>
<comment type="caution">
    <text evidence="12">The sequence shown here is derived from an EMBL/GenBank/DDBJ whole genome shotgun (WGS) entry which is preliminary data.</text>
</comment>
<feature type="transmembrane region" description="Helical" evidence="10">
    <location>
        <begin position="448"/>
        <end position="470"/>
    </location>
</feature>
<evidence type="ECO:0000256" key="1">
    <source>
        <dbReference type="ARBA" id="ARBA00004651"/>
    </source>
</evidence>
<comment type="caution">
    <text evidence="10">Lacks conserved residue(s) required for the propagation of feature annotation.</text>
</comment>
<dbReference type="GO" id="GO:0015648">
    <property type="term" value="F:lipid-linked peptidoglycan transporter activity"/>
    <property type="evidence" value="ECO:0007669"/>
    <property type="project" value="UniProtKB-UniRule"/>
</dbReference>
<feature type="transmembrane region" description="Helical" evidence="10">
    <location>
        <begin position="323"/>
        <end position="347"/>
    </location>
</feature>
<keyword evidence="5 10" id="KW-0573">Peptidoglycan synthesis</keyword>
<feature type="transmembrane region" description="Helical" evidence="10">
    <location>
        <begin position="192"/>
        <end position="212"/>
    </location>
</feature>
<dbReference type="GO" id="GO:0034204">
    <property type="term" value="P:lipid translocation"/>
    <property type="evidence" value="ECO:0007669"/>
    <property type="project" value="TreeGrafter"/>
</dbReference>